<dbReference type="STRING" id="314256.OG2516_17413"/>
<dbReference type="InterPro" id="IPR003010">
    <property type="entry name" value="C-N_Hydrolase"/>
</dbReference>
<dbReference type="PROSITE" id="PS50263">
    <property type="entry name" value="CN_HYDROLASE"/>
    <property type="match status" value="1"/>
</dbReference>
<dbReference type="PANTHER" id="PTHR23088:SF50">
    <property type="entry name" value="HYDROLASE YHCX"/>
    <property type="match status" value="1"/>
</dbReference>
<feature type="domain" description="CN hydrolase" evidence="1">
    <location>
        <begin position="1"/>
        <end position="255"/>
    </location>
</feature>
<name>Q2CBA1_OCEGH</name>
<keyword evidence="3" id="KW-1185">Reference proteome</keyword>
<dbReference type="EMBL" id="AAOT01000041">
    <property type="protein sequence ID" value="EAR49938.1"/>
    <property type="molecule type" value="Genomic_DNA"/>
</dbReference>
<proteinExistence type="predicted"/>
<dbReference type="RefSeq" id="WP_007256913.1">
    <property type="nucleotide sequence ID" value="NZ_CH724109.1"/>
</dbReference>
<dbReference type="OrthoDB" id="9811121at2"/>
<dbReference type="PANTHER" id="PTHR23088">
    <property type="entry name" value="NITRILASE-RELATED"/>
    <property type="match status" value="1"/>
</dbReference>
<comment type="caution">
    <text evidence="2">The sequence shown here is derived from an EMBL/GenBank/DDBJ whole genome shotgun (WGS) entry which is preliminary data.</text>
</comment>
<dbReference type="CDD" id="cd07574">
    <property type="entry name" value="nitrilase_Rim1_like"/>
    <property type="match status" value="1"/>
</dbReference>
<evidence type="ECO:0000313" key="2">
    <source>
        <dbReference type="EMBL" id="EAR49938.1"/>
    </source>
</evidence>
<reference evidence="2 3" key="1">
    <citation type="journal article" date="2010" name="J. Bacteriol.">
        <title>Genome sequences of Oceanicola granulosus HTCC2516(T) and Oceanicola batsensis HTCC2597(TDelta).</title>
        <authorList>
            <person name="Thrash J.C."/>
            <person name="Cho J.C."/>
            <person name="Vergin K.L."/>
            <person name="Giovannoni S.J."/>
        </authorList>
    </citation>
    <scope>NUCLEOTIDE SEQUENCE [LARGE SCALE GENOMIC DNA]</scope>
    <source>
        <strain evidence="3">ATCC BAA-861 / DSM 15982 / KCTC 12143 / HTCC2516</strain>
    </source>
</reference>
<dbReference type="SUPFAM" id="SSF56317">
    <property type="entry name" value="Carbon-nitrogen hydrolase"/>
    <property type="match status" value="1"/>
</dbReference>
<dbReference type="Gene3D" id="3.60.110.10">
    <property type="entry name" value="Carbon-nitrogen hydrolase"/>
    <property type="match status" value="1"/>
</dbReference>
<sequence length="288" mass="30457">MRVGALAYHVERLASPEALHAKLDGLFAEAAPDLAVLPEYAALEAALIDAPAEATPLEWRDRAAARADEWLDAARRVARARGCYLLAGSGLVQTARGHVNRAWLIGPDGTVQSQDKLILTPYERDVLDLVGGTGLTLCDTALGKIGILVCYDSEFPLLARALIEAGAEILLVPSCTDLPQGQTRVRVSARARAVEGQCLVVQAPLVGAVAGCEIIDVSTGRAALFTPPDLGLPETGILAESTPDEPGWSVADIDLAHVTAARRSGQVGNVTHWPEQEKAAREVTVARL</sequence>
<dbReference type="InterPro" id="IPR036526">
    <property type="entry name" value="C-N_Hydrolase_sf"/>
</dbReference>
<dbReference type="eggNOG" id="COG0388">
    <property type="taxonomic scope" value="Bacteria"/>
</dbReference>
<accession>Q2CBA1</accession>
<dbReference type="AlphaFoldDB" id="Q2CBA1"/>
<evidence type="ECO:0000259" key="1">
    <source>
        <dbReference type="PROSITE" id="PS50263"/>
    </source>
</evidence>
<gene>
    <name evidence="2" type="ORF">OG2516_17413</name>
</gene>
<dbReference type="Proteomes" id="UP000003635">
    <property type="component" value="Unassembled WGS sequence"/>
</dbReference>
<dbReference type="HOGENOM" id="CLU_030130_5_0_5"/>
<evidence type="ECO:0000313" key="3">
    <source>
        <dbReference type="Proteomes" id="UP000003635"/>
    </source>
</evidence>
<dbReference type="Pfam" id="PF00795">
    <property type="entry name" value="CN_hydrolase"/>
    <property type="match status" value="1"/>
</dbReference>
<keyword evidence="2" id="KW-0378">Hydrolase</keyword>
<protein>
    <submittedName>
        <fullName evidence="2">Putative amidohydrolase</fullName>
    </submittedName>
</protein>
<dbReference type="GO" id="GO:0016787">
    <property type="term" value="F:hydrolase activity"/>
    <property type="evidence" value="ECO:0007669"/>
    <property type="project" value="UniProtKB-KW"/>
</dbReference>
<organism evidence="2 3">
    <name type="scientific">Oceanicola granulosus (strain ATCC BAA-861 / DSM 15982 / KCTC 12143 / HTCC2516)</name>
    <dbReference type="NCBI Taxonomy" id="314256"/>
    <lineage>
        <taxon>Bacteria</taxon>
        <taxon>Pseudomonadati</taxon>
        <taxon>Pseudomonadota</taxon>
        <taxon>Alphaproteobacteria</taxon>
        <taxon>Rhodobacterales</taxon>
        <taxon>Roseobacteraceae</taxon>
        <taxon>Oceanicola</taxon>
    </lineage>
</organism>